<keyword evidence="3" id="KW-0964">Secreted</keyword>
<dbReference type="InterPro" id="IPR036116">
    <property type="entry name" value="FN3_sf"/>
</dbReference>
<feature type="domain" description="Fibronectin type-III" evidence="6">
    <location>
        <begin position="38"/>
        <end position="136"/>
    </location>
</feature>
<dbReference type="SUPFAM" id="SSF49265">
    <property type="entry name" value="Fibronectin type III"/>
    <property type="match status" value="1"/>
</dbReference>
<evidence type="ECO:0000256" key="3">
    <source>
        <dbReference type="ARBA" id="ARBA00022525"/>
    </source>
</evidence>
<dbReference type="PROSITE" id="PS50853">
    <property type="entry name" value="FN3"/>
    <property type="match status" value="1"/>
</dbReference>
<accession>A0ABY0UEA0</accession>
<dbReference type="CDD" id="cd00063">
    <property type="entry name" value="FN3"/>
    <property type="match status" value="1"/>
</dbReference>
<dbReference type="Proteomes" id="UP000199574">
    <property type="component" value="Chromosome I"/>
</dbReference>
<dbReference type="PANTHER" id="PTHR31018">
    <property type="entry name" value="SPORULATION-SPECIFIC PROTEIN-RELATED"/>
    <property type="match status" value="1"/>
</dbReference>
<name>A0ABY0UEA0_9FLAO</name>
<keyword evidence="5" id="KW-0325">Glycoprotein</keyword>
<comment type="subcellular location">
    <subcellularLocation>
        <location evidence="1">Secreted</location>
        <location evidence="1">Cell wall</location>
    </subcellularLocation>
</comment>
<dbReference type="InterPro" id="IPR003961">
    <property type="entry name" value="FN3_dom"/>
</dbReference>
<evidence type="ECO:0000256" key="4">
    <source>
        <dbReference type="ARBA" id="ARBA00022729"/>
    </source>
</evidence>
<dbReference type="Gene3D" id="3.80.20.20">
    <property type="entry name" value="Receptor L-domain"/>
    <property type="match status" value="2"/>
</dbReference>
<dbReference type="RefSeq" id="WP_091604596.1">
    <property type="nucleotide sequence ID" value="NZ_LT629754.1"/>
</dbReference>
<evidence type="ECO:0000256" key="5">
    <source>
        <dbReference type="ARBA" id="ARBA00023180"/>
    </source>
</evidence>
<evidence type="ECO:0000259" key="6">
    <source>
        <dbReference type="PROSITE" id="PS50853"/>
    </source>
</evidence>
<dbReference type="EMBL" id="LT629754">
    <property type="protein sequence ID" value="SDS53616.1"/>
    <property type="molecule type" value="Genomic_DNA"/>
</dbReference>
<gene>
    <name evidence="7" type="ORF">SAMN05192545_1573</name>
</gene>
<keyword evidence="4" id="KW-0732">Signal</keyword>
<keyword evidence="2" id="KW-0134">Cell wall</keyword>
<dbReference type="GeneID" id="90593781"/>
<evidence type="ECO:0000313" key="7">
    <source>
        <dbReference type="EMBL" id="SDS53616.1"/>
    </source>
</evidence>
<organism evidence="7 8">
    <name type="scientific">Maribacter dokdonensis</name>
    <dbReference type="NCBI Taxonomy" id="320912"/>
    <lineage>
        <taxon>Bacteria</taxon>
        <taxon>Pseudomonadati</taxon>
        <taxon>Bacteroidota</taxon>
        <taxon>Flavobacteriia</taxon>
        <taxon>Flavobacteriales</taxon>
        <taxon>Flavobacteriaceae</taxon>
        <taxon>Maribacter</taxon>
    </lineage>
</organism>
<dbReference type="InterPro" id="IPR036941">
    <property type="entry name" value="Rcpt_L-dom_sf"/>
</dbReference>
<dbReference type="InterPro" id="IPR051648">
    <property type="entry name" value="CWI-Assembly_Regulator"/>
</dbReference>
<keyword evidence="8" id="KW-1185">Reference proteome</keyword>
<reference evidence="7 8" key="1">
    <citation type="submission" date="2016-10" db="EMBL/GenBank/DDBJ databases">
        <authorList>
            <person name="Varghese N."/>
            <person name="Submissions S."/>
        </authorList>
    </citation>
    <scope>NUCLEOTIDE SEQUENCE [LARGE SCALE GENOMIC DNA]</scope>
    <source>
        <strain evidence="7 8">MAR_2009_60</strain>
    </source>
</reference>
<protein>
    <recommendedName>
        <fullName evidence="6">Fibronectin type-III domain-containing protein</fullName>
    </recommendedName>
</protein>
<evidence type="ECO:0000313" key="8">
    <source>
        <dbReference type="Proteomes" id="UP000199574"/>
    </source>
</evidence>
<evidence type="ECO:0000256" key="1">
    <source>
        <dbReference type="ARBA" id="ARBA00004191"/>
    </source>
</evidence>
<dbReference type="SUPFAM" id="SSF52058">
    <property type="entry name" value="L domain-like"/>
    <property type="match status" value="3"/>
</dbReference>
<sequence length="528" mass="56156">MQKFKKLLPLYFIILCAISCSDSESDDLGTDEFVELGIPELTTNIATNITDNSAVSGGDISDDGGAEIISKGVCWSVSSTPTIDDFITSDGTGAADFTSVIDGLEPNTEYFVRAYATNTEGVGYGNEISFTSIEPGPIAKIFNGDLILTSQQEVDEFGAVGYTQVSGNITVQDINSPSSIENLSPLSTISLIKGSLIIKENLYLHEITGFDALENIEGSLTIIANDNLESINSFANVLSIGDDLEIYGVNNGSGTIDGFGNLTTIGSNLTIQLASGVENLLFFESLQMVNGSIFIALMDSLTSLNGLEKLNTLFSLRLNANNSLLSLSGLNNISNIDEALMISGNRSLEDLKGLESLTTILNGDLNVSNNVNLKNLGGLDNLESIGGKLIISGNDLLENLQGLNSLEITGAGIDCILCIGTIEIQSNNALLNIDALENLNTAWNADIIVEYNEKLENLDGFQNLSNIFKSSGGSSIFGVTLSQNSNLNDVCGLKNLFDSNQGNYYLDGFGNGTILPEGEANSLFRMCE</sequence>
<evidence type="ECO:0000256" key="2">
    <source>
        <dbReference type="ARBA" id="ARBA00022512"/>
    </source>
</evidence>
<dbReference type="PANTHER" id="PTHR31018:SF3">
    <property type="entry name" value="RECEPTOR PROTEIN-TYROSINE KINASE"/>
    <property type="match status" value="1"/>
</dbReference>
<proteinExistence type="predicted"/>